<dbReference type="SUPFAM" id="SSF53335">
    <property type="entry name" value="S-adenosyl-L-methionine-dependent methyltransferases"/>
    <property type="match status" value="1"/>
</dbReference>
<evidence type="ECO:0000313" key="4">
    <source>
        <dbReference type="Proteomes" id="UP000435837"/>
    </source>
</evidence>
<evidence type="ECO:0000259" key="2">
    <source>
        <dbReference type="Pfam" id="PF08241"/>
    </source>
</evidence>
<dbReference type="GO" id="GO:0008757">
    <property type="term" value="F:S-adenosylmethionine-dependent methyltransferase activity"/>
    <property type="evidence" value="ECO:0007669"/>
    <property type="project" value="InterPro"/>
</dbReference>
<dbReference type="PANTHER" id="PTHR45036">
    <property type="entry name" value="METHYLTRANSFERASE LIKE 7B"/>
    <property type="match status" value="1"/>
</dbReference>
<dbReference type="PANTHER" id="PTHR45036:SF1">
    <property type="entry name" value="METHYLTRANSFERASE LIKE 7A"/>
    <property type="match status" value="1"/>
</dbReference>
<reference evidence="3 4" key="1">
    <citation type="submission" date="2019-12" db="EMBL/GenBank/DDBJ databases">
        <title>Whole genome shotgun sequence of Streptomyces caniferus NBRC 15389.</title>
        <authorList>
            <person name="Ichikawa N."/>
            <person name="Kimura A."/>
            <person name="Kitahashi Y."/>
            <person name="Komaki H."/>
            <person name="Tamura T."/>
        </authorList>
    </citation>
    <scope>NUCLEOTIDE SEQUENCE [LARGE SCALE GENOMIC DNA]</scope>
    <source>
        <strain evidence="3 4">NBRC 15389</strain>
    </source>
</reference>
<comment type="caution">
    <text evidence="3">The sequence shown here is derived from an EMBL/GenBank/DDBJ whole genome shotgun (WGS) entry which is preliminary data.</text>
</comment>
<dbReference type="EMBL" id="BLIN01000003">
    <property type="protein sequence ID" value="GFE06017.1"/>
    <property type="molecule type" value="Genomic_DNA"/>
</dbReference>
<dbReference type="Gene3D" id="3.40.50.150">
    <property type="entry name" value="Vaccinia Virus protein VP39"/>
    <property type="match status" value="1"/>
</dbReference>
<feature type="region of interest" description="Disordered" evidence="1">
    <location>
        <begin position="1"/>
        <end position="49"/>
    </location>
</feature>
<dbReference type="InterPro" id="IPR029063">
    <property type="entry name" value="SAM-dependent_MTases_sf"/>
</dbReference>
<evidence type="ECO:0000256" key="1">
    <source>
        <dbReference type="SAM" id="MobiDB-lite"/>
    </source>
</evidence>
<accession>A0A640S4U9</accession>
<proteinExistence type="predicted"/>
<dbReference type="CDD" id="cd02440">
    <property type="entry name" value="AdoMet_MTases"/>
    <property type="match status" value="1"/>
</dbReference>
<feature type="region of interest" description="Disordered" evidence="1">
    <location>
        <begin position="288"/>
        <end position="307"/>
    </location>
</feature>
<name>A0A640S4U9_9ACTN</name>
<sequence>MTVVDRAPSDDSLAVPYAPCARRGPSDEFLADGPGPGRGPGAPVTARQPVQISDRRMRLLLTAPGPPGGKTEHQERASSAKGSVMWQRARVPHGSVHHPVFARFYANCCGPAADARAGVAALRKELLTGTTGRVIEVGAGTGLNFAHYPGTVSEVVAIEPEATLREVARAAAARAEVPVDLVPGVAEALPVKSEAFDTAVASLVLCSVYEVQRALVELRRVLRPGGELRFFEHGRAAGRGLRAVQWSLDRTVWPLLMGGCHTGRDPLGEIRTAGFEVLRVRRLKVPERGPTLPTSPAVLGAARRPAG</sequence>
<feature type="domain" description="Methyltransferase type 11" evidence="2">
    <location>
        <begin position="136"/>
        <end position="229"/>
    </location>
</feature>
<dbReference type="Proteomes" id="UP000435837">
    <property type="component" value="Unassembled WGS sequence"/>
</dbReference>
<gene>
    <name evidence="3" type="ORF">Scani_22850</name>
</gene>
<organism evidence="3 4">
    <name type="scientific">Streptomyces caniferus</name>
    <dbReference type="NCBI Taxonomy" id="285557"/>
    <lineage>
        <taxon>Bacteria</taxon>
        <taxon>Bacillati</taxon>
        <taxon>Actinomycetota</taxon>
        <taxon>Actinomycetes</taxon>
        <taxon>Kitasatosporales</taxon>
        <taxon>Streptomycetaceae</taxon>
        <taxon>Streptomyces</taxon>
    </lineage>
</organism>
<feature type="region of interest" description="Disordered" evidence="1">
    <location>
        <begin position="62"/>
        <end position="82"/>
    </location>
</feature>
<evidence type="ECO:0000313" key="3">
    <source>
        <dbReference type="EMBL" id="GFE06017.1"/>
    </source>
</evidence>
<dbReference type="InterPro" id="IPR052356">
    <property type="entry name" value="Thiol_S-MT"/>
</dbReference>
<protein>
    <recommendedName>
        <fullName evidence="2">Methyltransferase type 11 domain-containing protein</fullName>
    </recommendedName>
</protein>
<dbReference type="AlphaFoldDB" id="A0A640S4U9"/>
<dbReference type="InterPro" id="IPR013216">
    <property type="entry name" value="Methyltransf_11"/>
</dbReference>
<dbReference type="Pfam" id="PF08241">
    <property type="entry name" value="Methyltransf_11"/>
    <property type="match status" value="1"/>
</dbReference>